<organism evidence="2 3">
    <name type="scientific">Helianthus annuus</name>
    <name type="common">Common sunflower</name>
    <dbReference type="NCBI Taxonomy" id="4232"/>
    <lineage>
        <taxon>Eukaryota</taxon>
        <taxon>Viridiplantae</taxon>
        <taxon>Streptophyta</taxon>
        <taxon>Embryophyta</taxon>
        <taxon>Tracheophyta</taxon>
        <taxon>Spermatophyta</taxon>
        <taxon>Magnoliopsida</taxon>
        <taxon>eudicotyledons</taxon>
        <taxon>Gunneridae</taxon>
        <taxon>Pentapetalae</taxon>
        <taxon>asterids</taxon>
        <taxon>campanulids</taxon>
        <taxon>Asterales</taxon>
        <taxon>Asteraceae</taxon>
        <taxon>Asteroideae</taxon>
        <taxon>Heliantheae alliance</taxon>
        <taxon>Heliantheae</taxon>
        <taxon>Helianthus</taxon>
    </lineage>
</organism>
<feature type="region of interest" description="Disordered" evidence="1">
    <location>
        <begin position="294"/>
        <end position="339"/>
    </location>
</feature>
<proteinExistence type="predicted"/>
<reference evidence="2" key="1">
    <citation type="journal article" date="2017" name="Nature">
        <title>The sunflower genome provides insights into oil metabolism, flowering and Asterid evolution.</title>
        <authorList>
            <person name="Badouin H."/>
            <person name="Gouzy J."/>
            <person name="Grassa C.J."/>
            <person name="Murat F."/>
            <person name="Staton S.E."/>
            <person name="Cottret L."/>
            <person name="Lelandais-Briere C."/>
            <person name="Owens G.L."/>
            <person name="Carrere S."/>
            <person name="Mayjonade B."/>
            <person name="Legrand L."/>
            <person name="Gill N."/>
            <person name="Kane N.C."/>
            <person name="Bowers J.E."/>
            <person name="Hubner S."/>
            <person name="Bellec A."/>
            <person name="Berard A."/>
            <person name="Berges H."/>
            <person name="Blanchet N."/>
            <person name="Boniface M.C."/>
            <person name="Brunel D."/>
            <person name="Catrice O."/>
            <person name="Chaidir N."/>
            <person name="Claudel C."/>
            <person name="Donnadieu C."/>
            <person name="Faraut T."/>
            <person name="Fievet G."/>
            <person name="Helmstetter N."/>
            <person name="King M."/>
            <person name="Knapp S.J."/>
            <person name="Lai Z."/>
            <person name="Le Paslier M.C."/>
            <person name="Lippi Y."/>
            <person name="Lorenzon L."/>
            <person name="Mandel J.R."/>
            <person name="Marage G."/>
            <person name="Marchand G."/>
            <person name="Marquand E."/>
            <person name="Bret-Mestries E."/>
            <person name="Morien E."/>
            <person name="Nambeesan S."/>
            <person name="Nguyen T."/>
            <person name="Pegot-Espagnet P."/>
            <person name="Pouilly N."/>
            <person name="Raftis F."/>
            <person name="Sallet E."/>
            <person name="Schiex T."/>
            <person name="Thomas J."/>
            <person name="Vandecasteele C."/>
            <person name="Vares D."/>
            <person name="Vear F."/>
            <person name="Vautrin S."/>
            <person name="Crespi M."/>
            <person name="Mangin B."/>
            <person name="Burke J.M."/>
            <person name="Salse J."/>
            <person name="Munos S."/>
            <person name="Vincourt P."/>
            <person name="Rieseberg L.H."/>
            <person name="Langlade N.B."/>
        </authorList>
    </citation>
    <scope>NUCLEOTIDE SEQUENCE</scope>
    <source>
        <tissue evidence="2">Leaves</tissue>
    </source>
</reference>
<reference evidence="2" key="2">
    <citation type="submission" date="2020-06" db="EMBL/GenBank/DDBJ databases">
        <title>Helianthus annuus Genome sequencing and assembly Release 2.</title>
        <authorList>
            <person name="Gouzy J."/>
            <person name="Langlade N."/>
            <person name="Munos S."/>
        </authorList>
    </citation>
    <scope>NUCLEOTIDE SEQUENCE</scope>
    <source>
        <tissue evidence="2">Leaves</tissue>
    </source>
</reference>
<feature type="compositionally biased region" description="Basic residues" evidence="1">
    <location>
        <begin position="309"/>
        <end position="320"/>
    </location>
</feature>
<name>A0A9K3EIX7_HELAN</name>
<evidence type="ECO:0008006" key="4">
    <source>
        <dbReference type="Google" id="ProtNLM"/>
    </source>
</evidence>
<dbReference type="Proteomes" id="UP000215914">
    <property type="component" value="Unassembled WGS sequence"/>
</dbReference>
<protein>
    <recommendedName>
        <fullName evidence="4">DUF4283 domain-containing protein</fullName>
    </recommendedName>
</protein>
<evidence type="ECO:0000256" key="1">
    <source>
        <dbReference type="SAM" id="MobiDB-lite"/>
    </source>
</evidence>
<gene>
    <name evidence="2" type="ORF">HanXRQr2_Chr13g0603421</name>
</gene>
<keyword evidence="3" id="KW-1185">Reference proteome</keyword>
<dbReference type="Gramene" id="mRNA:HanXRQr2_Chr13g0603421">
    <property type="protein sequence ID" value="CDS:HanXRQr2_Chr13g0603421.1"/>
    <property type="gene ID" value="HanXRQr2_Chr13g0603421"/>
</dbReference>
<sequence>MEKLVVIPDRVSAFSKKVGSVVIGKTVDLETLVDMDKLLRIAKVKYDRIQYLGGLFIFIVFMDSEAADKFLGASEVWGPWFSKLEAWGGHILPMERVAWLSLHGINVNLLDHEVLVQIGELFGKVLFAPNELGVDSDLSVFKIGVLAGEVHRISDVVSLKWKDKTFRIWVDEDQDPWVPDCLNRSEWSTSVDNSPVMSSPVCAQEKSGEESVGWSQKLDGEKEDEQPAVNVGAPLEGDIPMHEDLEHVVNQSDTTDLAKGESVVGPNRESPIGDSNSNDVGPFPFGSGAGVGFFGLGGLTSDKSPGAFRRSRVGSRHKKGQAHEGKIPSPDVARPRKKI</sequence>
<evidence type="ECO:0000313" key="3">
    <source>
        <dbReference type="Proteomes" id="UP000215914"/>
    </source>
</evidence>
<comment type="caution">
    <text evidence="2">The sequence shown here is derived from an EMBL/GenBank/DDBJ whole genome shotgun (WGS) entry which is preliminary data.</text>
</comment>
<feature type="region of interest" description="Disordered" evidence="1">
    <location>
        <begin position="253"/>
        <end position="278"/>
    </location>
</feature>
<evidence type="ECO:0000313" key="2">
    <source>
        <dbReference type="EMBL" id="KAF5774675.1"/>
    </source>
</evidence>
<dbReference type="EMBL" id="MNCJ02000328">
    <property type="protein sequence ID" value="KAF5774675.1"/>
    <property type="molecule type" value="Genomic_DNA"/>
</dbReference>
<feature type="region of interest" description="Disordered" evidence="1">
    <location>
        <begin position="193"/>
        <end position="226"/>
    </location>
</feature>
<dbReference type="AlphaFoldDB" id="A0A9K3EIX7"/>
<accession>A0A9K3EIX7</accession>